<protein>
    <recommendedName>
        <fullName evidence="3">Phage protein</fullName>
    </recommendedName>
</protein>
<evidence type="ECO:0000313" key="2">
    <source>
        <dbReference type="Proteomes" id="UP000595038"/>
    </source>
</evidence>
<proteinExistence type="predicted"/>
<organism evidence="1 2">
    <name type="scientific">Bacillus licheniformis</name>
    <dbReference type="NCBI Taxonomy" id="1402"/>
    <lineage>
        <taxon>Bacteria</taxon>
        <taxon>Bacillati</taxon>
        <taxon>Bacillota</taxon>
        <taxon>Bacilli</taxon>
        <taxon>Bacillales</taxon>
        <taxon>Bacillaceae</taxon>
        <taxon>Bacillus</taxon>
    </lineage>
</organism>
<evidence type="ECO:0008006" key="3">
    <source>
        <dbReference type="Google" id="ProtNLM"/>
    </source>
</evidence>
<gene>
    <name evidence="1" type="ORF">I6G80_00290</name>
</gene>
<evidence type="ECO:0000313" key="1">
    <source>
        <dbReference type="EMBL" id="QPR70546.1"/>
    </source>
</evidence>
<geneLocation type="plasmid" evidence="1 2">
    <name>unnamed2</name>
</geneLocation>
<name>A0AB37GKL2_BACLI</name>
<keyword evidence="1" id="KW-0614">Plasmid</keyword>
<dbReference type="AlphaFoldDB" id="A0AB37GKL2"/>
<sequence>MGLKNFLYSVLKISNDINAIKKGKVGKRIARRAVGKATGRAMNKWIGK</sequence>
<dbReference type="Proteomes" id="UP000595038">
    <property type="component" value="Plasmid unnamed2"/>
</dbReference>
<accession>A0AB37GKL2</accession>
<dbReference type="EMBL" id="CP065645">
    <property type="protein sequence ID" value="QPR70546.1"/>
    <property type="molecule type" value="Genomic_DNA"/>
</dbReference>
<dbReference type="RefSeq" id="WP_164504589.1">
    <property type="nucleotide sequence ID" value="NZ_CP027791.1"/>
</dbReference>
<reference evidence="1 2" key="1">
    <citation type="submission" date="2020-12" db="EMBL/GenBank/DDBJ databases">
        <title>FDA dAtabase for Regulatory Grade micrObial Sequences (FDA-ARGOS): Supporting development and validation of Infectious Disease Dx tests.</title>
        <authorList>
            <person name="Nelson B."/>
            <person name="Plummer A."/>
            <person name="Tallon L."/>
            <person name="Sadzewicz L."/>
            <person name="Zhao X."/>
            <person name="Boylan J."/>
            <person name="Ott S."/>
            <person name="Bowen H."/>
            <person name="Vavikolanu K."/>
            <person name="Mehta A."/>
            <person name="Aluvathingal J."/>
            <person name="Nadendla S."/>
            <person name="Myers T."/>
            <person name="Yan Y."/>
            <person name="Sichtig H."/>
        </authorList>
    </citation>
    <scope>NUCLEOTIDE SEQUENCE [LARGE SCALE GENOMIC DNA]</scope>
    <source>
        <strain evidence="1 2">FDAARGOS_923</strain>
        <plasmid evidence="1 2">unnamed2</plasmid>
    </source>
</reference>